<accession>A0A7K3MC02</accession>
<sequence length="132" mass="14474">MSDTAPGGLGTRDRATSAGSGSDQPFHRRLSPGAWFRVVAIAEAISWAGLLIGMLFKYVISDTEIGVTIFGPIHGIVFIIYVLVTLLVFRPLRWGPWTTVWALAASVPPLTTLVFERWAVRTGRLSPELRHS</sequence>
<organism evidence="9 10">
    <name type="scientific">Phytoactinopolyspora mesophila</name>
    <dbReference type="NCBI Taxonomy" id="2650750"/>
    <lineage>
        <taxon>Bacteria</taxon>
        <taxon>Bacillati</taxon>
        <taxon>Actinomycetota</taxon>
        <taxon>Actinomycetes</taxon>
        <taxon>Jiangellales</taxon>
        <taxon>Jiangellaceae</taxon>
        <taxon>Phytoactinopolyspora</taxon>
    </lineage>
</organism>
<evidence type="ECO:0000313" key="9">
    <source>
        <dbReference type="EMBL" id="NDL59918.1"/>
    </source>
</evidence>
<comment type="caution">
    <text evidence="9">The sequence shown here is derived from an EMBL/GenBank/DDBJ whole genome shotgun (WGS) entry which is preliminary data.</text>
</comment>
<evidence type="ECO:0000256" key="7">
    <source>
        <dbReference type="SAM" id="Phobius"/>
    </source>
</evidence>
<evidence type="ECO:0000256" key="6">
    <source>
        <dbReference type="SAM" id="MobiDB-lite"/>
    </source>
</evidence>
<feature type="domain" description="DUF3817" evidence="8">
    <location>
        <begin position="35"/>
        <end position="121"/>
    </location>
</feature>
<dbReference type="GO" id="GO:0005886">
    <property type="term" value="C:plasma membrane"/>
    <property type="evidence" value="ECO:0007669"/>
    <property type="project" value="UniProtKB-SubCell"/>
</dbReference>
<evidence type="ECO:0000256" key="2">
    <source>
        <dbReference type="ARBA" id="ARBA00022475"/>
    </source>
</evidence>
<comment type="subcellular location">
    <subcellularLocation>
        <location evidence="1">Cell membrane</location>
        <topology evidence="1">Multi-pass membrane protein</topology>
    </subcellularLocation>
</comment>
<dbReference type="RefSeq" id="WP_162452630.1">
    <property type="nucleotide sequence ID" value="NZ_WLZY01000009.1"/>
</dbReference>
<keyword evidence="4 7" id="KW-1133">Transmembrane helix</keyword>
<keyword evidence="5 7" id="KW-0472">Membrane</keyword>
<evidence type="ECO:0000256" key="3">
    <source>
        <dbReference type="ARBA" id="ARBA00022692"/>
    </source>
</evidence>
<feature type="region of interest" description="Disordered" evidence="6">
    <location>
        <begin position="1"/>
        <end position="25"/>
    </location>
</feature>
<keyword evidence="2" id="KW-1003">Cell membrane</keyword>
<dbReference type="Pfam" id="PF12823">
    <property type="entry name" value="DUF3817"/>
    <property type="match status" value="1"/>
</dbReference>
<dbReference type="AlphaFoldDB" id="A0A7K3MC02"/>
<evidence type="ECO:0000256" key="4">
    <source>
        <dbReference type="ARBA" id="ARBA00022989"/>
    </source>
</evidence>
<dbReference type="Proteomes" id="UP000460435">
    <property type="component" value="Unassembled WGS sequence"/>
</dbReference>
<keyword evidence="10" id="KW-1185">Reference proteome</keyword>
<evidence type="ECO:0000259" key="8">
    <source>
        <dbReference type="Pfam" id="PF12823"/>
    </source>
</evidence>
<dbReference type="InterPro" id="IPR023845">
    <property type="entry name" value="DUF3817_TM"/>
</dbReference>
<keyword evidence="3 7" id="KW-0812">Transmembrane</keyword>
<gene>
    <name evidence="9" type="ORF">F7O44_22850</name>
</gene>
<dbReference type="NCBIfam" id="TIGR03954">
    <property type="entry name" value="integ_memb_HG"/>
    <property type="match status" value="1"/>
</dbReference>
<dbReference type="EMBL" id="WLZY01000009">
    <property type="protein sequence ID" value="NDL59918.1"/>
    <property type="molecule type" value="Genomic_DNA"/>
</dbReference>
<feature type="transmembrane region" description="Helical" evidence="7">
    <location>
        <begin position="101"/>
        <end position="120"/>
    </location>
</feature>
<protein>
    <submittedName>
        <fullName evidence="9">DUF3817 domain-containing protein</fullName>
    </submittedName>
</protein>
<name>A0A7K3MC02_9ACTN</name>
<proteinExistence type="predicted"/>
<feature type="transmembrane region" description="Helical" evidence="7">
    <location>
        <begin position="34"/>
        <end position="56"/>
    </location>
</feature>
<dbReference type="PANTHER" id="PTHR40077:SF1">
    <property type="entry name" value="MEMBRANE PROTEIN"/>
    <property type="match status" value="1"/>
</dbReference>
<evidence type="ECO:0000256" key="5">
    <source>
        <dbReference type="ARBA" id="ARBA00023136"/>
    </source>
</evidence>
<reference evidence="9 10" key="1">
    <citation type="submission" date="2019-11" db="EMBL/GenBank/DDBJ databases">
        <authorList>
            <person name="Li X.-J."/>
            <person name="Feng X.-M."/>
        </authorList>
    </citation>
    <scope>NUCLEOTIDE SEQUENCE [LARGE SCALE GENOMIC DNA]</scope>
    <source>
        <strain evidence="9 10">XMNu-373</strain>
    </source>
</reference>
<dbReference type="PANTHER" id="PTHR40077">
    <property type="entry name" value="MEMBRANE PROTEIN-RELATED"/>
    <property type="match status" value="1"/>
</dbReference>
<evidence type="ECO:0000313" key="10">
    <source>
        <dbReference type="Proteomes" id="UP000460435"/>
    </source>
</evidence>
<evidence type="ECO:0000256" key="1">
    <source>
        <dbReference type="ARBA" id="ARBA00004651"/>
    </source>
</evidence>
<feature type="transmembrane region" description="Helical" evidence="7">
    <location>
        <begin position="68"/>
        <end position="89"/>
    </location>
</feature>